<dbReference type="Proteomes" id="UP000616724">
    <property type="component" value="Unassembled WGS sequence"/>
</dbReference>
<dbReference type="AlphaFoldDB" id="A0A8J3RR32"/>
<gene>
    <name evidence="2" type="ORF">Plo01_77700</name>
</gene>
<name>A0A8J3RR32_9ACTN</name>
<sequence>MAAAGESRTDARAHARAGGLVLLLTPLITVAFLVVQLVAIRYAEHPADPMGISGGPRTSRSLGSVGWMAYSARVWTWGGAVFTLPVAVLLALLGRRVLRHGAEPGYATVTGIGGVFHLLGFAFVTRFNAMTSAVSADDQSGFIAHNPGWQPPAMLALVVLAGLLPAAAMFLLARVGRLDRETREAGPGGSAGSTDDP</sequence>
<protein>
    <submittedName>
        <fullName evidence="2">Uncharacterized protein</fullName>
    </submittedName>
</protein>
<feature type="transmembrane region" description="Helical" evidence="1">
    <location>
        <begin position="153"/>
        <end position="173"/>
    </location>
</feature>
<feature type="transmembrane region" description="Helical" evidence="1">
    <location>
        <begin position="74"/>
        <end position="93"/>
    </location>
</feature>
<reference evidence="2 3" key="1">
    <citation type="submission" date="2021-01" db="EMBL/GenBank/DDBJ databases">
        <title>Whole genome shotgun sequence of Planobispora longispora NBRC 13918.</title>
        <authorList>
            <person name="Komaki H."/>
            <person name="Tamura T."/>
        </authorList>
    </citation>
    <scope>NUCLEOTIDE SEQUENCE [LARGE SCALE GENOMIC DNA]</scope>
    <source>
        <strain evidence="2 3">NBRC 13918</strain>
    </source>
</reference>
<feature type="transmembrane region" description="Helical" evidence="1">
    <location>
        <begin position="105"/>
        <end position="124"/>
    </location>
</feature>
<feature type="transmembrane region" description="Helical" evidence="1">
    <location>
        <begin position="20"/>
        <end position="43"/>
    </location>
</feature>
<proteinExistence type="predicted"/>
<comment type="caution">
    <text evidence="2">The sequence shown here is derived from an EMBL/GenBank/DDBJ whole genome shotgun (WGS) entry which is preliminary data.</text>
</comment>
<organism evidence="2 3">
    <name type="scientific">Planobispora longispora</name>
    <dbReference type="NCBI Taxonomy" id="28887"/>
    <lineage>
        <taxon>Bacteria</taxon>
        <taxon>Bacillati</taxon>
        <taxon>Actinomycetota</taxon>
        <taxon>Actinomycetes</taxon>
        <taxon>Streptosporangiales</taxon>
        <taxon>Streptosporangiaceae</taxon>
        <taxon>Planobispora</taxon>
    </lineage>
</organism>
<evidence type="ECO:0000313" key="2">
    <source>
        <dbReference type="EMBL" id="GIH81341.1"/>
    </source>
</evidence>
<evidence type="ECO:0000313" key="3">
    <source>
        <dbReference type="Proteomes" id="UP000616724"/>
    </source>
</evidence>
<evidence type="ECO:0000256" key="1">
    <source>
        <dbReference type="SAM" id="Phobius"/>
    </source>
</evidence>
<keyword evidence="1" id="KW-1133">Transmembrane helix</keyword>
<keyword evidence="3" id="KW-1185">Reference proteome</keyword>
<keyword evidence="1" id="KW-0472">Membrane</keyword>
<dbReference type="EMBL" id="BOOH01000074">
    <property type="protein sequence ID" value="GIH81341.1"/>
    <property type="molecule type" value="Genomic_DNA"/>
</dbReference>
<accession>A0A8J3RR32</accession>
<keyword evidence="1" id="KW-0812">Transmembrane</keyword>